<evidence type="ECO:0000256" key="2">
    <source>
        <dbReference type="ARBA" id="ARBA00008661"/>
    </source>
</evidence>
<dbReference type="EC" id="2.4.1.-" evidence="10"/>
<evidence type="ECO:0000256" key="4">
    <source>
        <dbReference type="ARBA" id="ARBA00022679"/>
    </source>
</evidence>
<keyword evidence="9" id="KW-0472">Membrane</keyword>
<evidence type="ECO:0000256" key="1">
    <source>
        <dbReference type="ARBA" id="ARBA00004323"/>
    </source>
</evidence>
<evidence type="ECO:0000256" key="8">
    <source>
        <dbReference type="ARBA" id="ARBA00023034"/>
    </source>
</evidence>
<dbReference type="GO" id="GO:0006493">
    <property type="term" value="P:protein O-linked glycosylation"/>
    <property type="evidence" value="ECO:0007669"/>
    <property type="project" value="TreeGrafter"/>
</dbReference>
<comment type="similarity">
    <text evidence="2 10">Belongs to the glycosyltransferase 31 family.</text>
</comment>
<comment type="subcellular location">
    <subcellularLocation>
        <location evidence="1 10">Golgi apparatus membrane</location>
        <topology evidence="1 10">Single-pass type II membrane protein</topology>
    </subcellularLocation>
</comment>
<dbReference type="PANTHER" id="PTHR11214">
    <property type="entry name" value="BETA-1,3-N-ACETYLGLUCOSAMINYLTRANSFERASE"/>
    <property type="match status" value="1"/>
</dbReference>
<evidence type="ECO:0000256" key="3">
    <source>
        <dbReference type="ARBA" id="ARBA00022676"/>
    </source>
</evidence>
<keyword evidence="3 10" id="KW-0328">Glycosyltransferase</keyword>
<evidence type="ECO:0000256" key="6">
    <source>
        <dbReference type="ARBA" id="ARBA00022968"/>
    </source>
</evidence>
<dbReference type="Proteomes" id="UP000887578">
    <property type="component" value="Unplaced"/>
</dbReference>
<dbReference type="PANTHER" id="PTHR11214:SF314">
    <property type="entry name" value="HEXOSYLTRANSFERASE"/>
    <property type="match status" value="1"/>
</dbReference>
<name>A0A914PXN1_9BILA</name>
<evidence type="ECO:0000256" key="7">
    <source>
        <dbReference type="ARBA" id="ARBA00022989"/>
    </source>
</evidence>
<evidence type="ECO:0000256" key="5">
    <source>
        <dbReference type="ARBA" id="ARBA00022692"/>
    </source>
</evidence>
<evidence type="ECO:0000256" key="10">
    <source>
        <dbReference type="RuleBase" id="RU363063"/>
    </source>
</evidence>
<proteinExistence type="inferred from homology"/>
<keyword evidence="6" id="KW-0735">Signal-anchor</keyword>
<dbReference type="Gene3D" id="3.90.550.50">
    <property type="match status" value="1"/>
</dbReference>
<sequence length="194" mass="22470">MNSLYQWQQYYCSNVDYFLRADEDTLLVGSRFEYWLNKEFNAISSRFDQKVIFGHLLRNSPVLRNPNDRWYVSFEWYDKPTYPDYVGGPCYLMTSKAVKLILEEAKNHKHMPIDDAFYTGIVADAAGIKVFDGSQYFGFAFTLSQWDHSCDKNGIPFLFSIVDEDGEYDDAHGGYTKALNIFKQYGSSTCSTFS</sequence>
<keyword evidence="8 10" id="KW-0333">Golgi apparatus</keyword>
<protein>
    <recommendedName>
        <fullName evidence="10">Hexosyltransferase</fullName>
        <ecNumber evidence="10">2.4.1.-</ecNumber>
    </recommendedName>
</protein>
<dbReference type="GO" id="GO:0000139">
    <property type="term" value="C:Golgi membrane"/>
    <property type="evidence" value="ECO:0007669"/>
    <property type="project" value="UniProtKB-SubCell"/>
</dbReference>
<keyword evidence="11" id="KW-1185">Reference proteome</keyword>
<keyword evidence="7" id="KW-1133">Transmembrane helix</keyword>
<evidence type="ECO:0000313" key="12">
    <source>
        <dbReference type="WBParaSite" id="PDA_v2.g23120.t1"/>
    </source>
</evidence>
<organism evidence="11 12">
    <name type="scientific">Panagrolaimus davidi</name>
    <dbReference type="NCBI Taxonomy" id="227884"/>
    <lineage>
        <taxon>Eukaryota</taxon>
        <taxon>Metazoa</taxon>
        <taxon>Ecdysozoa</taxon>
        <taxon>Nematoda</taxon>
        <taxon>Chromadorea</taxon>
        <taxon>Rhabditida</taxon>
        <taxon>Tylenchina</taxon>
        <taxon>Panagrolaimomorpha</taxon>
        <taxon>Panagrolaimoidea</taxon>
        <taxon>Panagrolaimidae</taxon>
        <taxon>Panagrolaimus</taxon>
    </lineage>
</organism>
<dbReference type="InterPro" id="IPR002659">
    <property type="entry name" value="Glyco_trans_31"/>
</dbReference>
<accession>A0A914PXN1</accession>
<dbReference type="AlphaFoldDB" id="A0A914PXN1"/>
<dbReference type="Pfam" id="PF01762">
    <property type="entry name" value="Galactosyl_T"/>
    <property type="match status" value="1"/>
</dbReference>
<reference evidence="12" key="1">
    <citation type="submission" date="2022-11" db="UniProtKB">
        <authorList>
            <consortium name="WormBaseParasite"/>
        </authorList>
    </citation>
    <scope>IDENTIFICATION</scope>
</reference>
<evidence type="ECO:0000256" key="9">
    <source>
        <dbReference type="ARBA" id="ARBA00023136"/>
    </source>
</evidence>
<dbReference type="WBParaSite" id="PDA_v2.g23120.t1">
    <property type="protein sequence ID" value="PDA_v2.g23120.t1"/>
    <property type="gene ID" value="PDA_v2.g23120"/>
</dbReference>
<evidence type="ECO:0000313" key="11">
    <source>
        <dbReference type="Proteomes" id="UP000887578"/>
    </source>
</evidence>
<keyword evidence="4" id="KW-0808">Transferase</keyword>
<dbReference type="GO" id="GO:0016758">
    <property type="term" value="F:hexosyltransferase activity"/>
    <property type="evidence" value="ECO:0007669"/>
    <property type="project" value="InterPro"/>
</dbReference>
<keyword evidence="5" id="KW-0812">Transmembrane</keyword>